<evidence type="ECO:0008006" key="4">
    <source>
        <dbReference type="Google" id="ProtNLM"/>
    </source>
</evidence>
<gene>
    <name evidence="2" type="ORF">FM115_01525</name>
</gene>
<evidence type="ECO:0000256" key="1">
    <source>
        <dbReference type="SAM" id="Coils"/>
    </source>
</evidence>
<dbReference type="EMBL" id="FUKW01000027">
    <property type="protein sequence ID" value="SJN20357.1"/>
    <property type="molecule type" value="Genomic_DNA"/>
</dbReference>
<dbReference type="RefSeq" id="WP_087057093.1">
    <property type="nucleotide sequence ID" value="NZ_FUKW01000027.1"/>
</dbReference>
<feature type="coiled-coil region" evidence="1">
    <location>
        <begin position="14"/>
        <end position="88"/>
    </location>
</feature>
<proteinExistence type="predicted"/>
<evidence type="ECO:0000313" key="3">
    <source>
        <dbReference type="Proteomes" id="UP000195611"/>
    </source>
</evidence>
<protein>
    <recommendedName>
        <fullName evidence="4">Phage protein</fullName>
    </recommendedName>
</protein>
<name>A0A1R4IKH9_9LACT</name>
<accession>A0A1R4IKH9</accession>
<reference evidence="2 3" key="1">
    <citation type="submission" date="2017-02" db="EMBL/GenBank/DDBJ databases">
        <authorList>
            <person name="Peterson S.W."/>
        </authorList>
    </citation>
    <scope>NUCLEOTIDE SEQUENCE [LARGE SCALE GENOMIC DNA]</scope>
    <source>
        <strain evidence="2 3">42ea</strain>
    </source>
</reference>
<sequence>MTNYNNIKGATELVNKYKEDFKTIDDSIAELESRKVELEGKLDDSNNKFKLENIAKDAKTKHSLNLVNQYLKEAKQRKEELVKETNKNLVSEAKALVKEHAESAKHNHNDINKKIVENLYQARELQKKMNALDSLERKKINDFIADLSPYFSDESEYRKTTGGRSQTQFITHDIATKRNIFTRVPEAAYYVRGLTKPYLGAREKANLSYSSTVVEDFNKLFGVDVDEIKESIEARHVPGV</sequence>
<organism evidence="2 3">
    <name type="scientific">Marinilactibacillus psychrotolerans 42ea</name>
    <dbReference type="NCBI Taxonomy" id="1255609"/>
    <lineage>
        <taxon>Bacteria</taxon>
        <taxon>Bacillati</taxon>
        <taxon>Bacillota</taxon>
        <taxon>Bacilli</taxon>
        <taxon>Lactobacillales</taxon>
        <taxon>Carnobacteriaceae</taxon>
        <taxon>Marinilactibacillus</taxon>
    </lineage>
</organism>
<dbReference type="AlphaFoldDB" id="A0A1R4IKH9"/>
<evidence type="ECO:0000313" key="2">
    <source>
        <dbReference type="EMBL" id="SJN20357.1"/>
    </source>
</evidence>
<dbReference type="Proteomes" id="UP000195611">
    <property type="component" value="Unassembled WGS sequence"/>
</dbReference>
<keyword evidence="1" id="KW-0175">Coiled coil</keyword>